<accession>A0ABR9AK85</accession>
<dbReference type="RefSeq" id="WP_192010107.1">
    <property type="nucleotide sequence ID" value="NZ_JACYTQ010000003.1"/>
</dbReference>
<evidence type="ECO:0000256" key="4">
    <source>
        <dbReference type="ARBA" id="ARBA00022729"/>
    </source>
</evidence>
<evidence type="ECO:0000313" key="11">
    <source>
        <dbReference type="EMBL" id="MBD8489221.1"/>
    </source>
</evidence>
<dbReference type="Pfam" id="PF18962">
    <property type="entry name" value="Por_Secre_tail"/>
    <property type="match status" value="1"/>
</dbReference>
<dbReference type="PANTHER" id="PTHR47466:SF1">
    <property type="entry name" value="METALLOPROTEASE MEP1 (AFU_ORTHOLOGUE AFUA_1G07730)-RELATED"/>
    <property type="match status" value="1"/>
</dbReference>
<evidence type="ECO:0000256" key="8">
    <source>
        <dbReference type="ARBA" id="ARBA00023157"/>
    </source>
</evidence>
<protein>
    <submittedName>
        <fullName evidence="11">T9SS type A sorting domain-containing protein</fullName>
    </submittedName>
</protein>
<evidence type="ECO:0000313" key="12">
    <source>
        <dbReference type="Proteomes" id="UP000647133"/>
    </source>
</evidence>
<keyword evidence="7" id="KW-0482">Metalloprotease</keyword>
<dbReference type="SUPFAM" id="SSF55486">
    <property type="entry name" value="Metalloproteases ('zincins'), catalytic domain"/>
    <property type="match status" value="1"/>
</dbReference>
<evidence type="ECO:0000256" key="6">
    <source>
        <dbReference type="ARBA" id="ARBA00022833"/>
    </source>
</evidence>
<reference evidence="11 12" key="1">
    <citation type="submission" date="2020-09" db="EMBL/GenBank/DDBJ databases">
        <title>Echinicola sp. CAU 1574 isolated from sand of Sido Beach.</title>
        <authorList>
            <person name="Kim W."/>
        </authorList>
    </citation>
    <scope>NUCLEOTIDE SEQUENCE [LARGE SCALE GENOMIC DNA]</scope>
    <source>
        <strain evidence="11 12">CAU 1574</strain>
    </source>
</reference>
<organism evidence="11 12">
    <name type="scientific">Echinicola arenosa</name>
    <dbReference type="NCBI Taxonomy" id="2774144"/>
    <lineage>
        <taxon>Bacteria</taxon>
        <taxon>Pseudomonadati</taxon>
        <taxon>Bacteroidota</taxon>
        <taxon>Cytophagia</taxon>
        <taxon>Cytophagales</taxon>
        <taxon>Cyclobacteriaceae</taxon>
        <taxon>Echinicola</taxon>
    </lineage>
</organism>
<dbReference type="Gene3D" id="3.40.390.10">
    <property type="entry name" value="Collagenase (Catalytic Domain)"/>
    <property type="match status" value="1"/>
</dbReference>
<evidence type="ECO:0000259" key="9">
    <source>
        <dbReference type="Pfam" id="PF05572"/>
    </source>
</evidence>
<dbReference type="Gene3D" id="2.60.120.200">
    <property type="match status" value="2"/>
</dbReference>
<keyword evidence="6" id="KW-0862">Zinc</keyword>
<dbReference type="InterPro" id="IPR013783">
    <property type="entry name" value="Ig-like_fold"/>
</dbReference>
<proteinExistence type="inferred from homology"/>
<keyword evidence="2" id="KW-0645">Protease</keyword>
<comment type="caution">
    <text evidence="11">The sequence shown here is derived from an EMBL/GenBank/DDBJ whole genome shotgun (WGS) entry which is preliminary data.</text>
</comment>
<keyword evidence="8" id="KW-1015">Disulfide bond</keyword>
<keyword evidence="4" id="KW-0732">Signal</keyword>
<gene>
    <name evidence="11" type="ORF">IFO69_10740</name>
</gene>
<feature type="domain" description="Peptidase M43 pregnancy-associated plasma-A" evidence="9">
    <location>
        <begin position="193"/>
        <end position="337"/>
    </location>
</feature>
<evidence type="ECO:0000256" key="2">
    <source>
        <dbReference type="ARBA" id="ARBA00022670"/>
    </source>
</evidence>
<evidence type="ECO:0000256" key="5">
    <source>
        <dbReference type="ARBA" id="ARBA00022801"/>
    </source>
</evidence>
<evidence type="ECO:0000256" key="3">
    <source>
        <dbReference type="ARBA" id="ARBA00022723"/>
    </source>
</evidence>
<dbReference type="Pfam" id="PF05572">
    <property type="entry name" value="Peptidase_M43"/>
    <property type="match status" value="1"/>
</dbReference>
<keyword evidence="5" id="KW-0378">Hydrolase</keyword>
<dbReference type="InterPro" id="IPR008754">
    <property type="entry name" value="Peptidase_M43"/>
</dbReference>
<dbReference type="InterPro" id="IPR024079">
    <property type="entry name" value="MetalloPept_cat_dom_sf"/>
</dbReference>
<keyword evidence="3" id="KW-0479">Metal-binding</keyword>
<name>A0ABR9AK85_9BACT</name>
<feature type="domain" description="Secretion system C-terminal sorting" evidence="10">
    <location>
        <begin position="943"/>
        <end position="1018"/>
    </location>
</feature>
<dbReference type="Proteomes" id="UP000647133">
    <property type="component" value="Unassembled WGS sequence"/>
</dbReference>
<dbReference type="PANTHER" id="PTHR47466">
    <property type="match status" value="1"/>
</dbReference>
<dbReference type="EMBL" id="JACYTQ010000003">
    <property type="protein sequence ID" value="MBD8489221.1"/>
    <property type="molecule type" value="Genomic_DNA"/>
</dbReference>
<dbReference type="NCBIfam" id="TIGR04183">
    <property type="entry name" value="Por_Secre_tail"/>
    <property type="match status" value="1"/>
</dbReference>
<dbReference type="Gene3D" id="2.60.40.10">
    <property type="entry name" value="Immunoglobulins"/>
    <property type="match status" value="1"/>
</dbReference>
<dbReference type="InterPro" id="IPR026444">
    <property type="entry name" value="Secre_tail"/>
</dbReference>
<evidence type="ECO:0000256" key="1">
    <source>
        <dbReference type="ARBA" id="ARBA00008721"/>
    </source>
</evidence>
<keyword evidence="12" id="KW-1185">Reference proteome</keyword>
<comment type="similarity">
    <text evidence="1">Belongs to the peptidase M43B family.</text>
</comment>
<sequence>MKRILLILRIKLVLSFFFFLNTSIFAQNITPRFYNQNTISSNGDKCATPLVEAQQLQELGLFGSKEYFESWINDKIESRKKSLSLRTAADEVRVIPVVVHVIHNGEAIGNGANIPLSQIEAQIRILNEDFRRQNADAANTPDEFQGVAVDAQIEFVLAKQDPRGLPTSGINRVQGTKAVYSQSDASLISSFSYWDSNDYLNLWVVPIQSPYIGYASFPISDLDGLNFSPSSKETDGVTIDYRYFGSGGNASSSSLGRTATHEIGHFFGLRHIWGDGDCSVDDFVNDTPNQESSNNACNSTVRTTCGSRDMIQNYMDYTPDACMNLFTAGQLERFDVVLSNSPRRVSLVNGRATLEPEVFSLDLALDKIRVPQDYICSNTVTPQVEAFNGGTTTLTSAVVNISLNGSVMEQKTFTFDLDQGDTFTFTFDPIDIQNDGNEFEVNVISVNNKTDENPGNNRLTSSPIVQPNLVLPYTYSAGDVNDIWSIRNDDEGITWRQEQLTLDGVSQEALLVNFYNYETDGEMDYLITPQINLSNTPNAQLTFKMAYATYPEDGLDDKLLIGISTDCGNTFDLVNAPYDKSQGTLETASSTSNEFIPTSESAFRTEVVDLSDYADYGNIRIAFISINGYGNNLYIKDITINTNQVISYGFKIDEVLSPSPITDGSQENEVLNVSNTGNLVINSFLLDRTINGSEQSTLIADGITLNPNETITVELPNALTDGLNEVQYTISKPNFDQNPNTESSLMRYYYQDNAELAIPWRQNFDNNSSISPWVSVNPESGATSWELVAKETGESGDNLANLREQSNENSYWIGTPVMDLSGTSRASVFFDRAASGVETNTQMTVLLSQDGGVTFSEEMTSFTGEELNTINGEAPVNPNTPSEFVREFIDLSDYTGSGFEKVRLAFVVENGNSETNPVYLDNIEFYLENNPEPVNPGLGNAKVYPNPATDLFNIVFNLDDFEDVRIQVISSSGQLVHDVIYPGTLNQTYSFSTELFAKGVFIIKIQSDDLSLTKRLIIQ</sequence>
<evidence type="ECO:0000256" key="7">
    <source>
        <dbReference type="ARBA" id="ARBA00023049"/>
    </source>
</evidence>
<evidence type="ECO:0000259" key="10">
    <source>
        <dbReference type="Pfam" id="PF18962"/>
    </source>
</evidence>